<evidence type="ECO:0000256" key="3">
    <source>
        <dbReference type="ARBA" id="ARBA00023157"/>
    </source>
</evidence>
<sequence length="791" mass="92116">MMMSIIIIYIHVFRAANYSYTANIEDSLAGWRIYNAQCPYINNCGSQAIVGGINSFNEHTIINRRFDNLDPHYQIRIDFWIWIIDSPSITDLEVQLDLDDYTKAISSQIIEQVNHCGVLNNNEQIKQIQFVIEHNKNILNLSAKFKYNKEQKFSWGIQKMDLNFLQCYLECSFCSGPMKFDCLNWHNLIYLFPNSIFTNLIEMTDNIDEFTQYFECYNCEQTFMIDFVQTNENNIIKLLDKFYINQELILEVYSNGTMQIDLIQIYGIVEFNFKIYSSDRKMEQQVQIQYLLKYQGNEILFPILPGCLDQFNNYCLDGLEGWDLNTIENVCFPICGNGVIERNEECDDGNLNNYDGCLQCKFECVQDCQICENGICKECNVGFEYDKQNEKCVTVCGDGLLIPFSQEICDDGNKEKGDGCYNCIFECEQFCEKCIYFDCVKCLEGFNLLNGICNPICGDKIVLKDLEECDDGNNISNDECHECKKVCANDCDVCEKGICQVNCKEKLGLGFYNIDGICKSKCGDSIVTAEEDCDDGNDIDYDGCFKCQYACEQNCLTCIKGQCQKYKSVCGNALLEKEDGKCDDGNTDQFDGCFFCDIEPNWICQEDKQKKSYCQNYNPHQFIPSFLNITNNKQFVLFQFSREIKIQNGQNLTQSMNLSIMDNQIQYKYEILEKIEPIENQLTNVYYLIQIEIQQKINFQPTLIINFTNNIVVLSDDDQPQALQEYKLILQIPQYLNQKDLQTSQNITNMSYTQSDKLSIIIKDYQFIKFIIFNNYCLYFHFYFKIYHLKY</sequence>
<dbReference type="Pfam" id="PF13948">
    <property type="entry name" value="DUF4215"/>
    <property type="match status" value="4"/>
</dbReference>
<comment type="caution">
    <text evidence="5">The sequence shown here is derived from an EMBL/GenBank/DDBJ whole genome shotgun (WGS) entry which is preliminary data.</text>
</comment>
<organism evidence="5 6">
    <name type="scientific">Paramecium sonneborni</name>
    <dbReference type="NCBI Taxonomy" id="65129"/>
    <lineage>
        <taxon>Eukaryota</taxon>
        <taxon>Sar</taxon>
        <taxon>Alveolata</taxon>
        <taxon>Ciliophora</taxon>
        <taxon>Intramacronucleata</taxon>
        <taxon>Oligohymenophorea</taxon>
        <taxon>Peniculida</taxon>
        <taxon>Parameciidae</taxon>
        <taxon>Paramecium</taxon>
    </lineage>
</organism>
<keyword evidence="3" id="KW-1015">Disulfide bond</keyword>
<dbReference type="NCBIfam" id="TIGR02232">
    <property type="entry name" value="myxo_disulf_rpt"/>
    <property type="match status" value="3"/>
</dbReference>
<feature type="chain" id="PRO_5035811544" description="Insulin-like growth factor binding protein, N-terminal" evidence="4">
    <location>
        <begin position="16"/>
        <end position="791"/>
    </location>
</feature>
<keyword evidence="1 4" id="KW-0732">Signal</keyword>
<protein>
    <recommendedName>
        <fullName evidence="7">Insulin-like growth factor binding protein, N-terminal</fullName>
    </recommendedName>
</protein>
<feature type="signal peptide" evidence="4">
    <location>
        <begin position="1"/>
        <end position="15"/>
    </location>
</feature>
<dbReference type="EMBL" id="CAJJDN010000167">
    <property type="protein sequence ID" value="CAD8126496.1"/>
    <property type="molecule type" value="Genomic_DNA"/>
</dbReference>
<evidence type="ECO:0000313" key="6">
    <source>
        <dbReference type="Proteomes" id="UP000692954"/>
    </source>
</evidence>
<dbReference type="Proteomes" id="UP000692954">
    <property type="component" value="Unassembled WGS sequence"/>
</dbReference>
<evidence type="ECO:0000256" key="1">
    <source>
        <dbReference type="ARBA" id="ARBA00022729"/>
    </source>
</evidence>
<evidence type="ECO:0008006" key="7">
    <source>
        <dbReference type="Google" id="ProtNLM"/>
    </source>
</evidence>
<keyword evidence="2" id="KW-0677">Repeat</keyword>
<evidence type="ECO:0000313" key="5">
    <source>
        <dbReference type="EMBL" id="CAD8126496.1"/>
    </source>
</evidence>
<dbReference type="PANTHER" id="PTHR39767">
    <property type="entry name" value="CALCIUM/CALMODULIN-BINDING MEMBRANE PROTEIN PCM4-RELATED"/>
    <property type="match status" value="1"/>
</dbReference>
<gene>
    <name evidence="5" type="ORF">PSON_ATCC_30995.1.T1670133</name>
</gene>
<proteinExistence type="predicted"/>
<name>A0A8S1RE15_9CILI</name>
<dbReference type="AlphaFoldDB" id="A0A8S1RE15"/>
<dbReference type="PANTHER" id="PTHR39767:SF2">
    <property type="entry name" value="CHROMOSOME UNDETERMINED SCAFFOLD_1, WHOLE GENOME SHOTGUN SEQUENCE"/>
    <property type="match status" value="1"/>
</dbReference>
<keyword evidence="6" id="KW-1185">Reference proteome</keyword>
<evidence type="ECO:0000256" key="2">
    <source>
        <dbReference type="ARBA" id="ARBA00022737"/>
    </source>
</evidence>
<accession>A0A8S1RE15</accession>
<dbReference type="InterPro" id="IPR011936">
    <property type="entry name" value="Myxo_disulph_rpt"/>
</dbReference>
<evidence type="ECO:0000256" key="4">
    <source>
        <dbReference type="SAM" id="SignalP"/>
    </source>
</evidence>
<dbReference type="OrthoDB" id="311193at2759"/>
<reference evidence="5" key="1">
    <citation type="submission" date="2021-01" db="EMBL/GenBank/DDBJ databases">
        <authorList>
            <consortium name="Genoscope - CEA"/>
            <person name="William W."/>
        </authorList>
    </citation>
    <scope>NUCLEOTIDE SEQUENCE</scope>
</reference>